<proteinExistence type="predicted"/>
<comment type="caution">
    <text evidence="3">The sequence shown here is derived from an EMBL/GenBank/DDBJ whole genome shotgun (WGS) entry which is preliminary data.</text>
</comment>
<dbReference type="AlphaFoldDB" id="A0A9W8LVV4"/>
<evidence type="ECO:0000313" key="4">
    <source>
        <dbReference type="Proteomes" id="UP001139887"/>
    </source>
</evidence>
<feature type="chain" id="PRO_5040877482" evidence="2">
    <location>
        <begin position="21"/>
        <end position="229"/>
    </location>
</feature>
<gene>
    <name evidence="3" type="ORF">IWW36_006276</name>
</gene>
<keyword evidence="2" id="KW-0732">Signal</keyword>
<evidence type="ECO:0000313" key="3">
    <source>
        <dbReference type="EMBL" id="KAJ2841384.1"/>
    </source>
</evidence>
<feature type="region of interest" description="Disordered" evidence="1">
    <location>
        <begin position="150"/>
        <end position="212"/>
    </location>
</feature>
<evidence type="ECO:0000256" key="2">
    <source>
        <dbReference type="SAM" id="SignalP"/>
    </source>
</evidence>
<feature type="compositionally biased region" description="Basic and acidic residues" evidence="1">
    <location>
        <begin position="78"/>
        <end position="89"/>
    </location>
</feature>
<feature type="signal peptide" evidence="2">
    <location>
        <begin position="1"/>
        <end position="20"/>
    </location>
</feature>
<feature type="compositionally biased region" description="Basic and acidic residues" evidence="1">
    <location>
        <begin position="181"/>
        <end position="190"/>
    </location>
</feature>
<keyword evidence="4" id="KW-1185">Reference proteome</keyword>
<feature type="region of interest" description="Disordered" evidence="1">
    <location>
        <begin position="71"/>
        <end position="107"/>
    </location>
</feature>
<dbReference type="EMBL" id="JANBUW010002201">
    <property type="protein sequence ID" value="KAJ2841384.1"/>
    <property type="molecule type" value="Genomic_DNA"/>
</dbReference>
<sequence length="229" mass="24059">MKTQMMAGLFACSRWMAVAAMPASAPSVADVDARIKVPISEMQTSEMQISEMKISGTPDMQAEELVPMDSPSIASKGADLESEKADSLKAPELGSAAATEPSDLSDAERQTVLVGAESAASDNGAVVDNQESPDAGSIEAIVQPADEAVPHVSGDEEADNEGAPGEAQFTGMLPSEMSQWIREESAREGNPEDQQQPATADQEDLDREAESLRTAEFVSDIVAAMESAI</sequence>
<dbReference type="Proteomes" id="UP001139887">
    <property type="component" value="Unassembled WGS sequence"/>
</dbReference>
<protein>
    <submittedName>
        <fullName evidence="3">Uncharacterized protein</fullName>
    </submittedName>
</protein>
<organism evidence="3 4">
    <name type="scientific">Coemansia brasiliensis</name>
    <dbReference type="NCBI Taxonomy" id="2650707"/>
    <lineage>
        <taxon>Eukaryota</taxon>
        <taxon>Fungi</taxon>
        <taxon>Fungi incertae sedis</taxon>
        <taxon>Zoopagomycota</taxon>
        <taxon>Kickxellomycotina</taxon>
        <taxon>Kickxellomycetes</taxon>
        <taxon>Kickxellales</taxon>
        <taxon>Kickxellaceae</taxon>
        <taxon>Coemansia</taxon>
    </lineage>
</organism>
<reference evidence="3" key="1">
    <citation type="submission" date="2022-07" db="EMBL/GenBank/DDBJ databases">
        <title>Phylogenomic reconstructions and comparative analyses of Kickxellomycotina fungi.</title>
        <authorList>
            <person name="Reynolds N.K."/>
            <person name="Stajich J.E."/>
            <person name="Barry K."/>
            <person name="Grigoriev I.V."/>
            <person name="Crous P."/>
            <person name="Smith M.E."/>
        </authorList>
    </citation>
    <scope>NUCLEOTIDE SEQUENCE</scope>
    <source>
        <strain evidence="3">NRRL 1566</strain>
    </source>
</reference>
<dbReference type="OrthoDB" id="5583636at2759"/>
<name>A0A9W8LVV4_9FUNG</name>
<accession>A0A9W8LVV4</accession>
<evidence type="ECO:0000256" key="1">
    <source>
        <dbReference type="SAM" id="MobiDB-lite"/>
    </source>
</evidence>